<name>A0A1H0EQM9_9ACTO</name>
<keyword evidence="2" id="KW-1185">Reference proteome</keyword>
<dbReference type="AlphaFoldDB" id="A0A1H0EQM9"/>
<sequence>MAIRYETFTDEQLQERRSEIRQIVSTSEFQERCEAGLLLPREQALLDELEDLDYLSHDTRLAS</sequence>
<dbReference type="EMBL" id="FNIM01000018">
    <property type="protein sequence ID" value="SDN84658.1"/>
    <property type="molecule type" value="Genomic_DNA"/>
</dbReference>
<dbReference type="RefSeq" id="WP_092537700.1">
    <property type="nucleotide sequence ID" value="NZ_FNIM01000018.1"/>
</dbReference>
<organism evidence="1 2">
    <name type="scientific">Actinomyces ruminicola</name>
    <dbReference type="NCBI Taxonomy" id="332524"/>
    <lineage>
        <taxon>Bacteria</taxon>
        <taxon>Bacillati</taxon>
        <taxon>Actinomycetota</taxon>
        <taxon>Actinomycetes</taxon>
        <taxon>Actinomycetales</taxon>
        <taxon>Actinomycetaceae</taxon>
        <taxon>Actinomyces</taxon>
    </lineage>
</organism>
<reference evidence="2" key="1">
    <citation type="submission" date="2016-10" db="EMBL/GenBank/DDBJ databases">
        <authorList>
            <person name="Varghese N."/>
            <person name="Submissions S."/>
        </authorList>
    </citation>
    <scope>NUCLEOTIDE SEQUENCE [LARGE SCALE GENOMIC DNA]</scope>
    <source>
        <strain evidence="2">DSM 27982</strain>
    </source>
</reference>
<gene>
    <name evidence="1" type="ORF">SAMN05216355_11811</name>
</gene>
<evidence type="ECO:0000313" key="2">
    <source>
        <dbReference type="Proteomes" id="UP000198541"/>
    </source>
</evidence>
<evidence type="ECO:0000313" key="1">
    <source>
        <dbReference type="EMBL" id="SDN84658.1"/>
    </source>
</evidence>
<protein>
    <submittedName>
        <fullName evidence="1">Uncharacterized protein</fullName>
    </submittedName>
</protein>
<dbReference type="STRING" id="332524.SAMN04487766_10652"/>
<proteinExistence type="predicted"/>
<dbReference type="Proteomes" id="UP000198541">
    <property type="component" value="Unassembled WGS sequence"/>
</dbReference>
<accession>A0A1H0EQM9</accession>